<dbReference type="PRINTS" id="PR00080">
    <property type="entry name" value="SDRFAMILY"/>
</dbReference>
<sequence length="324" mass="36541">MCIIIAKLTFRFTKRQYLSDRIQPDNKAVLITGCDSGFGNALAKQLDSSGFHVFASCLDPSGSGADDLKKSCSKRLQILEMDVTKDDSVKQAVQFVKNNLGTSELWAIVNNAGIQKGYTTELTTMKDFYDTMEVNAFGPVRVTKSFLPLLRQSRGRVINLASLAGRIALPHCSPYTMSKFACVGFSECLRHELDVWGIRVISIEPEFFETCMTNTDNIQKRIDETFSSIEEDVRTDYGEKYIKSFTLHCGTIVSSPKVHKVLDAIEFAVSLEYPDSVYRPCRNILARTLYKLYEISPKVMQVLYVKFSFYITGFPKPKEADNNL</sequence>
<gene>
    <name evidence="2" type="primary">Hsd17b2</name>
    <name evidence="2" type="ORF">NPIL_236911</name>
</gene>
<accession>A0A8X6TYW2</accession>
<dbReference type="PANTHER" id="PTHR43313">
    <property type="entry name" value="SHORT-CHAIN DEHYDROGENASE/REDUCTASE FAMILY 9C"/>
    <property type="match status" value="1"/>
</dbReference>
<dbReference type="SUPFAM" id="SSF51735">
    <property type="entry name" value="NAD(P)-binding Rossmann-fold domains"/>
    <property type="match status" value="1"/>
</dbReference>
<dbReference type="PANTHER" id="PTHR43313:SF36">
    <property type="entry name" value="D-BETA-HYDROXYBUTYRATE DEHYDROGENASE, MITOCHONDRIAL"/>
    <property type="match status" value="1"/>
</dbReference>
<dbReference type="Pfam" id="PF00106">
    <property type="entry name" value="adh_short"/>
    <property type="match status" value="1"/>
</dbReference>
<dbReference type="Proteomes" id="UP000887013">
    <property type="component" value="Unassembled WGS sequence"/>
</dbReference>
<dbReference type="OrthoDB" id="6413932at2759"/>
<dbReference type="AlphaFoldDB" id="A0A8X6TYW2"/>
<dbReference type="InterPro" id="IPR036291">
    <property type="entry name" value="NAD(P)-bd_dom_sf"/>
</dbReference>
<comment type="caution">
    <text evidence="2">The sequence shown here is derived from an EMBL/GenBank/DDBJ whole genome shotgun (WGS) entry which is preliminary data.</text>
</comment>
<evidence type="ECO:0000313" key="2">
    <source>
        <dbReference type="EMBL" id="GFT61035.1"/>
    </source>
</evidence>
<evidence type="ECO:0000313" key="3">
    <source>
        <dbReference type="Proteomes" id="UP000887013"/>
    </source>
</evidence>
<dbReference type="GO" id="GO:0016491">
    <property type="term" value="F:oxidoreductase activity"/>
    <property type="evidence" value="ECO:0007669"/>
    <property type="project" value="TreeGrafter"/>
</dbReference>
<name>A0A8X6TYW2_NEPPI</name>
<dbReference type="EMBL" id="BMAW01018949">
    <property type="protein sequence ID" value="GFT61035.1"/>
    <property type="molecule type" value="Genomic_DNA"/>
</dbReference>
<reference evidence="2" key="1">
    <citation type="submission" date="2020-08" db="EMBL/GenBank/DDBJ databases">
        <title>Multicomponent nature underlies the extraordinary mechanical properties of spider dragline silk.</title>
        <authorList>
            <person name="Kono N."/>
            <person name="Nakamura H."/>
            <person name="Mori M."/>
            <person name="Yoshida Y."/>
            <person name="Ohtoshi R."/>
            <person name="Malay A.D."/>
            <person name="Moran D.A.P."/>
            <person name="Tomita M."/>
            <person name="Numata K."/>
            <person name="Arakawa K."/>
        </authorList>
    </citation>
    <scope>NUCLEOTIDE SEQUENCE</scope>
</reference>
<protein>
    <submittedName>
        <fullName evidence="2">Estradiol 17-beta-dehydrogenase 2</fullName>
    </submittedName>
</protein>
<dbReference type="GO" id="GO:0008202">
    <property type="term" value="P:steroid metabolic process"/>
    <property type="evidence" value="ECO:0007669"/>
    <property type="project" value="TreeGrafter"/>
</dbReference>
<proteinExistence type="inferred from homology"/>
<organism evidence="2 3">
    <name type="scientific">Nephila pilipes</name>
    <name type="common">Giant wood spider</name>
    <name type="synonym">Nephila maculata</name>
    <dbReference type="NCBI Taxonomy" id="299642"/>
    <lineage>
        <taxon>Eukaryota</taxon>
        <taxon>Metazoa</taxon>
        <taxon>Ecdysozoa</taxon>
        <taxon>Arthropoda</taxon>
        <taxon>Chelicerata</taxon>
        <taxon>Arachnida</taxon>
        <taxon>Araneae</taxon>
        <taxon>Araneomorphae</taxon>
        <taxon>Entelegynae</taxon>
        <taxon>Araneoidea</taxon>
        <taxon>Nephilidae</taxon>
        <taxon>Nephila</taxon>
    </lineage>
</organism>
<dbReference type="InterPro" id="IPR002347">
    <property type="entry name" value="SDR_fam"/>
</dbReference>
<dbReference type="Gene3D" id="3.40.50.720">
    <property type="entry name" value="NAD(P)-binding Rossmann-like Domain"/>
    <property type="match status" value="1"/>
</dbReference>
<keyword evidence="3" id="KW-1185">Reference proteome</keyword>
<comment type="similarity">
    <text evidence="1">Belongs to the short-chain dehydrogenases/reductases (SDR) family.</text>
</comment>
<evidence type="ECO:0000256" key="1">
    <source>
        <dbReference type="RuleBase" id="RU000363"/>
    </source>
</evidence>
<dbReference type="PRINTS" id="PR00081">
    <property type="entry name" value="GDHRDH"/>
</dbReference>